<dbReference type="Proteomes" id="UP000617340">
    <property type="component" value="Unassembled WGS sequence"/>
</dbReference>
<evidence type="ECO:0000256" key="4">
    <source>
        <dbReference type="ARBA" id="ARBA00022833"/>
    </source>
</evidence>
<accession>A0A834JN53</accession>
<keyword evidence="1" id="KW-0479">Metal-binding</keyword>
<reference evidence="7" key="1">
    <citation type="journal article" date="2020" name="G3 (Bethesda)">
        <title>High-Quality Assemblies for Three Invasive Social Wasps from the &lt;i&gt;Vespula&lt;/i&gt; Genus.</title>
        <authorList>
            <person name="Harrop T.W.R."/>
            <person name="Guhlin J."/>
            <person name="McLaughlin G.M."/>
            <person name="Permina E."/>
            <person name="Stockwell P."/>
            <person name="Gilligan J."/>
            <person name="Le Lec M.F."/>
            <person name="Gruber M.A.M."/>
            <person name="Quinn O."/>
            <person name="Lovegrove M."/>
            <person name="Duncan E.J."/>
            <person name="Remnant E.J."/>
            <person name="Van Eeckhoven J."/>
            <person name="Graham B."/>
            <person name="Knapp R.A."/>
            <person name="Langford K.W."/>
            <person name="Kronenberg Z."/>
            <person name="Press M.O."/>
            <person name="Eacker S.M."/>
            <person name="Wilson-Rankin E.E."/>
            <person name="Purcell J."/>
            <person name="Lester P.J."/>
            <person name="Dearden P.K."/>
        </authorList>
    </citation>
    <scope>NUCLEOTIDE SEQUENCE</scope>
    <source>
        <strain evidence="7">Linc-1</strain>
    </source>
</reference>
<dbReference type="GO" id="GO:0000981">
    <property type="term" value="F:DNA-binding transcription factor activity, RNA polymerase II-specific"/>
    <property type="evidence" value="ECO:0007669"/>
    <property type="project" value="TreeGrafter"/>
</dbReference>
<dbReference type="Pfam" id="PF13909">
    <property type="entry name" value="zf-H2C2_5"/>
    <property type="match status" value="1"/>
</dbReference>
<name>A0A834JN53_VESGE</name>
<dbReference type="Gene3D" id="3.30.160.60">
    <property type="entry name" value="Classic Zinc Finger"/>
    <property type="match status" value="2"/>
</dbReference>
<keyword evidence="4" id="KW-0862">Zinc</keyword>
<dbReference type="GO" id="GO:0008270">
    <property type="term" value="F:zinc ion binding"/>
    <property type="evidence" value="ECO:0007669"/>
    <property type="project" value="UniProtKB-KW"/>
</dbReference>
<feature type="domain" description="C2H2-type" evidence="6">
    <location>
        <begin position="177"/>
        <end position="204"/>
    </location>
</feature>
<keyword evidence="3 5" id="KW-0863">Zinc-finger</keyword>
<dbReference type="EMBL" id="JACSDZ010000013">
    <property type="protein sequence ID" value="KAF7388396.1"/>
    <property type="molecule type" value="Genomic_DNA"/>
</dbReference>
<dbReference type="AlphaFoldDB" id="A0A834JN53"/>
<protein>
    <recommendedName>
        <fullName evidence="6">C2H2-type domain-containing protein</fullName>
    </recommendedName>
</protein>
<evidence type="ECO:0000313" key="8">
    <source>
        <dbReference type="Proteomes" id="UP000617340"/>
    </source>
</evidence>
<evidence type="ECO:0000256" key="5">
    <source>
        <dbReference type="PROSITE-ProRule" id="PRU00042"/>
    </source>
</evidence>
<feature type="domain" description="C2H2-type" evidence="6">
    <location>
        <begin position="118"/>
        <end position="145"/>
    </location>
</feature>
<sequence length="255" mass="30023">MIIKQAFYSSHCFPIVFLDSLIRQVSDTSFLHPVAIIQAKSYHQSVERNMFEKNLKKKRDSHFVFVEPEREMEQGNNTINDWPNNSMMMTTTSTTTTTTTTTMTTTTMTINANTRKKFYCPKCNNGYSRLSDMKTHCQFQCGKEPRYQCPYCLFASFRSASQRLRYLNRYYRSIVRYPCMNCTSVYNKRGSLMTHLRYECGQPPRFKCPYCDMISKKTSNVQQHIRRKHKGSVVYVQDTRLSTNFPYNPPTRHIV</sequence>
<dbReference type="PANTHER" id="PTHR24379">
    <property type="entry name" value="KRAB AND ZINC FINGER DOMAIN-CONTAINING"/>
    <property type="match status" value="1"/>
</dbReference>
<dbReference type="InterPro" id="IPR013087">
    <property type="entry name" value="Znf_C2H2_type"/>
</dbReference>
<dbReference type="GO" id="GO:0005634">
    <property type="term" value="C:nucleus"/>
    <property type="evidence" value="ECO:0007669"/>
    <property type="project" value="TreeGrafter"/>
</dbReference>
<proteinExistence type="predicted"/>
<keyword evidence="8" id="KW-1185">Reference proteome</keyword>
<keyword evidence="2" id="KW-0677">Repeat</keyword>
<feature type="domain" description="C2H2-type" evidence="6">
    <location>
        <begin position="206"/>
        <end position="234"/>
    </location>
</feature>
<evidence type="ECO:0000256" key="3">
    <source>
        <dbReference type="ARBA" id="ARBA00022771"/>
    </source>
</evidence>
<gene>
    <name evidence="7" type="ORF">HZH68_012338</name>
</gene>
<dbReference type="SUPFAM" id="SSF57667">
    <property type="entry name" value="beta-beta-alpha zinc fingers"/>
    <property type="match status" value="1"/>
</dbReference>
<dbReference type="SMART" id="SM00355">
    <property type="entry name" value="ZnF_C2H2"/>
    <property type="match status" value="3"/>
</dbReference>
<dbReference type="InterPro" id="IPR036236">
    <property type="entry name" value="Znf_C2H2_sf"/>
</dbReference>
<evidence type="ECO:0000259" key="6">
    <source>
        <dbReference type="PROSITE" id="PS50157"/>
    </source>
</evidence>
<dbReference type="PROSITE" id="PS50157">
    <property type="entry name" value="ZINC_FINGER_C2H2_2"/>
    <property type="match status" value="3"/>
</dbReference>
<evidence type="ECO:0000256" key="2">
    <source>
        <dbReference type="ARBA" id="ARBA00022737"/>
    </source>
</evidence>
<dbReference type="GO" id="GO:0000977">
    <property type="term" value="F:RNA polymerase II transcription regulatory region sequence-specific DNA binding"/>
    <property type="evidence" value="ECO:0007669"/>
    <property type="project" value="TreeGrafter"/>
</dbReference>
<dbReference type="PANTHER" id="PTHR24379:SF127">
    <property type="entry name" value="BLOODY FINGERS-RELATED"/>
    <property type="match status" value="1"/>
</dbReference>
<organism evidence="7 8">
    <name type="scientific">Vespula germanica</name>
    <name type="common">German yellow jacket</name>
    <name type="synonym">Paravespula germanica</name>
    <dbReference type="NCBI Taxonomy" id="30212"/>
    <lineage>
        <taxon>Eukaryota</taxon>
        <taxon>Metazoa</taxon>
        <taxon>Ecdysozoa</taxon>
        <taxon>Arthropoda</taxon>
        <taxon>Hexapoda</taxon>
        <taxon>Insecta</taxon>
        <taxon>Pterygota</taxon>
        <taxon>Neoptera</taxon>
        <taxon>Endopterygota</taxon>
        <taxon>Hymenoptera</taxon>
        <taxon>Apocrita</taxon>
        <taxon>Aculeata</taxon>
        <taxon>Vespoidea</taxon>
        <taxon>Vespidae</taxon>
        <taxon>Vespinae</taxon>
        <taxon>Vespula</taxon>
    </lineage>
</organism>
<evidence type="ECO:0000313" key="7">
    <source>
        <dbReference type="EMBL" id="KAF7388396.1"/>
    </source>
</evidence>
<comment type="caution">
    <text evidence="7">The sequence shown here is derived from an EMBL/GenBank/DDBJ whole genome shotgun (WGS) entry which is preliminary data.</text>
</comment>
<evidence type="ECO:0000256" key="1">
    <source>
        <dbReference type="ARBA" id="ARBA00022723"/>
    </source>
</evidence>